<evidence type="ECO:0000256" key="1">
    <source>
        <dbReference type="SAM" id="MobiDB-lite"/>
    </source>
</evidence>
<protein>
    <submittedName>
        <fullName evidence="2">Uncharacterized protein</fullName>
    </submittedName>
</protein>
<reference evidence="2 3" key="1">
    <citation type="submission" date="2015-05" db="EMBL/GenBank/DDBJ databases">
        <authorList>
            <person name="Wang D.B."/>
            <person name="Wang M."/>
        </authorList>
    </citation>
    <scope>NUCLEOTIDE SEQUENCE [LARGE SCALE GENOMIC DNA]</scope>
    <source>
        <strain evidence="2">VL1</strain>
    </source>
</reference>
<accession>A0A0G4M824</accession>
<dbReference type="Proteomes" id="UP000044602">
    <property type="component" value="Unassembled WGS sequence"/>
</dbReference>
<name>A0A0G4M824_VERLO</name>
<keyword evidence="3" id="KW-1185">Reference proteome</keyword>
<proteinExistence type="predicted"/>
<evidence type="ECO:0000313" key="2">
    <source>
        <dbReference type="EMBL" id="CRK30399.1"/>
    </source>
</evidence>
<gene>
    <name evidence="2" type="ORF">BN1708_000929</name>
</gene>
<sequence>MQMEGKLIARWGLPCLSGPAFLPGYLGSYVSTNRLSASPLDGSLPSTHVGPGVRKWATADQGEAGTACGGAPTAVFQGLEQHLPLYNPSLRSSPCSVTGTSGTHSLGLHLAGSPAMPRLAQGLPPPPQCQADTYSRSLPEHVSLPLLGQPAREPASRRGLGSRSPPGLLPTEVERSVKRSSTVVPQVLPDIVFWRHEFEPSCCVAVTTPA</sequence>
<organism evidence="2 3">
    <name type="scientific">Verticillium longisporum</name>
    <name type="common">Verticillium dahliae var. longisporum</name>
    <dbReference type="NCBI Taxonomy" id="100787"/>
    <lineage>
        <taxon>Eukaryota</taxon>
        <taxon>Fungi</taxon>
        <taxon>Dikarya</taxon>
        <taxon>Ascomycota</taxon>
        <taxon>Pezizomycotina</taxon>
        <taxon>Sordariomycetes</taxon>
        <taxon>Hypocreomycetidae</taxon>
        <taxon>Glomerellales</taxon>
        <taxon>Plectosphaerellaceae</taxon>
        <taxon>Verticillium</taxon>
    </lineage>
</organism>
<dbReference type="EMBL" id="CVQH01021417">
    <property type="protein sequence ID" value="CRK30399.1"/>
    <property type="molecule type" value="Genomic_DNA"/>
</dbReference>
<dbReference type="AlphaFoldDB" id="A0A0G4M824"/>
<evidence type="ECO:0000313" key="3">
    <source>
        <dbReference type="Proteomes" id="UP000044602"/>
    </source>
</evidence>
<feature type="region of interest" description="Disordered" evidence="1">
    <location>
        <begin position="147"/>
        <end position="174"/>
    </location>
</feature>